<dbReference type="PANTHER" id="PTHR33706:SF1">
    <property type="entry name" value="TPR REPEAT PROTEIN"/>
    <property type="match status" value="1"/>
</dbReference>
<dbReference type="InterPro" id="IPR011652">
    <property type="entry name" value="MORN_2"/>
</dbReference>
<evidence type="ECO:0000313" key="2">
    <source>
        <dbReference type="EMBL" id="RUO72529.1"/>
    </source>
</evidence>
<dbReference type="PANTHER" id="PTHR33706">
    <property type="entry name" value="MORN VARIANT REPEAT PROTEIN"/>
    <property type="match status" value="1"/>
</dbReference>
<comment type="caution">
    <text evidence="2">The sequence shown here is derived from an EMBL/GenBank/DDBJ whole genome shotgun (WGS) entry which is preliminary data.</text>
</comment>
<evidence type="ECO:0000313" key="3">
    <source>
        <dbReference type="Proteomes" id="UP000287022"/>
    </source>
</evidence>
<dbReference type="Gene3D" id="2.20.110.10">
    <property type="entry name" value="Histone H3 K4-specific methyltransferase SET7/9 N-terminal domain"/>
    <property type="match status" value="4"/>
</dbReference>
<keyword evidence="1" id="KW-0732">Signal</keyword>
<dbReference type="AlphaFoldDB" id="A0A432Z3U7"/>
<keyword evidence="3" id="KW-1185">Reference proteome</keyword>
<dbReference type="Proteomes" id="UP000287022">
    <property type="component" value="Unassembled WGS sequence"/>
</dbReference>
<reference evidence="3" key="1">
    <citation type="journal article" date="2018" name="Front. Microbiol.">
        <title>Genome-Based Analysis Reveals the Taxonomy and Diversity of the Family Idiomarinaceae.</title>
        <authorList>
            <person name="Liu Y."/>
            <person name="Lai Q."/>
            <person name="Shao Z."/>
        </authorList>
    </citation>
    <scope>NUCLEOTIDE SEQUENCE [LARGE SCALE GENOMIC DNA]</scope>
    <source>
        <strain evidence="3">c121</strain>
    </source>
</reference>
<sequence>MSLHRTVLRTVIAAALLSSSAAVAQETKVQRYYFDNDQIRSETPYVDGKRHGEMKRWTQDGVLVELQTYANDKFHGPVRQYHDDGTLRLERTYVHGTLVGESIWYDKEGNVELFEVYDAAGERVVRREYLSDGTLVRSTELTQNERGLVTERKHFSSEGVLQQKSLEANDEAWKLHESYNAAGEVIERREYLEHDLHGLYISRYGDEVERVRYVKGKRDGDYTATSADGEVLVQGKYDHGKRVGKWVSSRSYYAYEEFYNADGQLHGVRKEFNEDGELKELAHYENGELHGRYEEYIDGKLVTFGDYVKGVRQGPWEFRNSYPPVSRGDYRDGYQVGEWRAYSEHGYLRLIERYNDEGRLHGLRVEFDQSGALSDIAVYRNGSRHGKSWSYLAGKPYLLTEYDHGKLLNERYEEDFDVSEFPPPAEQQGE</sequence>
<dbReference type="Pfam" id="PF07661">
    <property type="entry name" value="MORN_2"/>
    <property type="match status" value="4"/>
</dbReference>
<feature type="signal peptide" evidence="1">
    <location>
        <begin position="1"/>
        <end position="24"/>
    </location>
</feature>
<proteinExistence type="predicted"/>
<feature type="chain" id="PRO_5019118752" description="Toxin-antitoxin system YwqK family antitoxin" evidence="1">
    <location>
        <begin position="25"/>
        <end position="430"/>
    </location>
</feature>
<protein>
    <recommendedName>
        <fullName evidence="4">Toxin-antitoxin system YwqK family antitoxin</fullName>
    </recommendedName>
</protein>
<dbReference type="RefSeq" id="WP_051206859.1">
    <property type="nucleotide sequence ID" value="NZ_PIQE01000002.1"/>
</dbReference>
<evidence type="ECO:0008006" key="4">
    <source>
        <dbReference type="Google" id="ProtNLM"/>
    </source>
</evidence>
<dbReference type="STRING" id="1122124.GCA_000423165_01501"/>
<dbReference type="EMBL" id="PIQE01000002">
    <property type="protein sequence ID" value="RUO72529.1"/>
    <property type="molecule type" value="Genomic_DNA"/>
</dbReference>
<evidence type="ECO:0000256" key="1">
    <source>
        <dbReference type="SAM" id="SignalP"/>
    </source>
</evidence>
<name>A0A432Z3U7_9GAMM</name>
<dbReference type="SUPFAM" id="SSF82185">
    <property type="entry name" value="Histone H3 K4-specific methyltransferase SET7/9 N-terminal domain"/>
    <property type="match status" value="3"/>
</dbReference>
<gene>
    <name evidence="2" type="ORF">CWI80_08235</name>
</gene>
<organism evidence="2 3">
    <name type="scientific">Pseudidiomarina sediminum</name>
    <dbReference type="NCBI Taxonomy" id="431675"/>
    <lineage>
        <taxon>Bacteria</taxon>
        <taxon>Pseudomonadati</taxon>
        <taxon>Pseudomonadota</taxon>
        <taxon>Gammaproteobacteria</taxon>
        <taxon>Alteromonadales</taxon>
        <taxon>Idiomarinaceae</taxon>
        <taxon>Pseudidiomarina</taxon>
    </lineage>
</organism>
<accession>A0A432Z3U7</accession>